<gene>
    <name evidence="6" type="primary">rluC</name>
    <name evidence="6" type="ORF">MHSWG343_02850</name>
</gene>
<dbReference type="AlphaFoldDB" id="A0A478FSE0"/>
<dbReference type="EMBL" id="BIMN01000001">
    <property type="protein sequence ID" value="GCE63296.1"/>
    <property type="molecule type" value="Genomic_DNA"/>
</dbReference>
<evidence type="ECO:0000259" key="5">
    <source>
        <dbReference type="Pfam" id="PF00849"/>
    </source>
</evidence>
<dbReference type="Proteomes" id="UP000324831">
    <property type="component" value="Unassembled WGS sequence"/>
</dbReference>
<dbReference type="InterPro" id="IPR006145">
    <property type="entry name" value="PsdUridine_synth_RsuA/RluA"/>
</dbReference>
<evidence type="ECO:0000256" key="1">
    <source>
        <dbReference type="ARBA" id="ARBA00000073"/>
    </source>
</evidence>
<comment type="caution">
    <text evidence="6">The sequence shown here is derived from an EMBL/GenBank/DDBJ whole genome shotgun (WGS) entry which is preliminary data.</text>
</comment>
<dbReference type="PANTHER" id="PTHR21600">
    <property type="entry name" value="MITOCHONDRIAL RNA PSEUDOURIDINE SYNTHASE"/>
    <property type="match status" value="1"/>
</dbReference>
<feature type="domain" description="Pseudouridine synthase RsuA/RluA-like" evidence="5">
    <location>
        <begin position="6"/>
        <end position="132"/>
    </location>
</feature>
<name>A0A478FSE0_9MOLU</name>
<dbReference type="PANTHER" id="PTHR21600:SF44">
    <property type="entry name" value="RIBOSOMAL LARGE SUBUNIT PSEUDOURIDINE SYNTHASE D"/>
    <property type="match status" value="1"/>
</dbReference>
<protein>
    <recommendedName>
        <fullName evidence="3">RNA pseudouridylate synthase</fullName>
    </recommendedName>
    <alternativeName>
        <fullName evidence="4">RNA-uridine isomerase</fullName>
    </alternativeName>
</protein>
<dbReference type="InterPro" id="IPR020103">
    <property type="entry name" value="PsdUridine_synth_cat_dom_sf"/>
</dbReference>
<dbReference type="Gene3D" id="3.30.2350.10">
    <property type="entry name" value="Pseudouridine synthase"/>
    <property type="match status" value="1"/>
</dbReference>
<evidence type="ECO:0000313" key="6">
    <source>
        <dbReference type="EMBL" id="GCE63296.1"/>
    </source>
</evidence>
<evidence type="ECO:0000313" key="7">
    <source>
        <dbReference type="Proteomes" id="UP000324831"/>
    </source>
</evidence>
<comment type="catalytic activity">
    <reaction evidence="1">
        <text>a uridine in RNA = a pseudouridine in RNA</text>
        <dbReference type="Rhea" id="RHEA:48348"/>
        <dbReference type="Rhea" id="RHEA-COMP:12068"/>
        <dbReference type="Rhea" id="RHEA-COMP:12069"/>
        <dbReference type="ChEBI" id="CHEBI:65314"/>
        <dbReference type="ChEBI" id="CHEBI:65315"/>
    </reaction>
</comment>
<proteinExistence type="inferred from homology"/>
<dbReference type="InterPro" id="IPR050188">
    <property type="entry name" value="RluA_PseudoU_synthase"/>
</dbReference>
<dbReference type="SUPFAM" id="SSF55120">
    <property type="entry name" value="Pseudouridine synthase"/>
    <property type="match status" value="1"/>
</dbReference>
<evidence type="ECO:0000256" key="2">
    <source>
        <dbReference type="ARBA" id="ARBA00010876"/>
    </source>
</evidence>
<dbReference type="GO" id="GO:0009982">
    <property type="term" value="F:pseudouridine synthase activity"/>
    <property type="evidence" value="ECO:0007669"/>
    <property type="project" value="InterPro"/>
</dbReference>
<sequence>MHKTKFEEENNLVDEISKDRRESYFLAHRIDKYTSGIVLLIKNKDNLKSIQQLFSENKVEKCYLAIVSKELPAKKVKISLSLGRSKTNKLMFSNRNAKNYKHAITEVQEIDSKFVFVKPITGRTHQIRSHLHDIGCTILNDPVYLKDKSQVFNSEFGQFLHAYRLSFRCPFSGSFIEAKAPLPEEFVALLKEMNVDYSSYE</sequence>
<dbReference type="CDD" id="cd02869">
    <property type="entry name" value="PseudoU_synth_RluA_like"/>
    <property type="match status" value="1"/>
</dbReference>
<comment type="similarity">
    <text evidence="2">Belongs to the pseudouridine synthase RluA family.</text>
</comment>
<reference evidence="6 7" key="1">
    <citation type="submission" date="2019-01" db="EMBL/GenBank/DDBJ databases">
        <title>Draft genome sequences of Candidatus Mycoplasma haemohominis SWG34-3 identified from a patient with pyrexia, anemia and liver dysfunction.</title>
        <authorList>
            <person name="Sekizuka T."/>
            <person name="Hattori N."/>
            <person name="Katano H."/>
            <person name="Takuma T."/>
            <person name="Ito T."/>
            <person name="Arai N."/>
            <person name="Yanai R."/>
            <person name="Ishii S."/>
            <person name="Miura Y."/>
            <person name="Tokunaga T."/>
            <person name="Watanabe H."/>
            <person name="Nomura N."/>
            <person name="Eguchi J."/>
            <person name="Arai T."/>
            <person name="Hasegawa H."/>
            <person name="Nakamaki T."/>
            <person name="Wakita T."/>
            <person name="Niki Y."/>
            <person name="Kuroda M."/>
        </authorList>
    </citation>
    <scope>NUCLEOTIDE SEQUENCE [LARGE SCALE GENOMIC DNA]</scope>
    <source>
        <strain evidence="6">SWG34-3</strain>
    </source>
</reference>
<dbReference type="GO" id="GO:0003723">
    <property type="term" value="F:RNA binding"/>
    <property type="evidence" value="ECO:0007669"/>
    <property type="project" value="InterPro"/>
</dbReference>
<accession>A0A478FSE0</accession>
<dbReference type="GO" id="GO:0000455">
    <property type="term" value="P:enzyme-directed rRNA pseudouridine synthesis"/>
    <property type="evidence" value="ECO:0007669"/>
    <property type="project" value="TreeGrafter"/>
</dbReference>
<organism evidence="6 7">
    <name type="scientific">Candidatus Mycoplasma haematohominis</name>
    <dbReference type="NCBI Taxonomy" id="1494318"/>
    <lineage>
        <taxon>Bacteria</taxon>
        <taxon>Bacillati</taxon>
        <taxon>Mycoplasmatota</taxon>
        <taxon>Mollicutes</taxon>
        <taxon>Mycoplasmataceae</taxon>
        <taxon>Mycoplasma</taxon>
    </lineage>
</organism>
<evidence type="ECO:0000256" key="3">
    <source>
        <dbReference type="ARBA" id="ARBA00031870"/>
    </source>
</evidence>
<evidence type="ECO:0000256" key="4">
    <source>
        <dbReference type="ARBA" id="ARBA00033164"/>
    </source>
</evidence>
<dbReference type="GO" id="GO:0140098">
    <property type="term" value="F:catalytic activity, acting on RNA"/>
    <property type="evidence" value="ECO:0007669"/>
    <property type="project" value="UniProtKB-ARBA"/>
</dbReference>
<dbReference type="Pfam" id="PF00849">
    <property type="entry name" value="PseudoU_synth_2"/>
    <property type="match status" value="1"/>
</dbReference>